<feature type="region of interest" description="Disordered" evidence="1">
    <location>
        <begin position="24"/>
        <end position="62"/>
    </location>
</feature>
<dbReference type="Proteomes" id="UP001224926">
    <property type="component" value="Chromosome"/>
</dbReference>
<sequence>MSDPPNPLLDVVFDHGSVASAPAGVARRKRLGEQHAVDHDDEPENDERERDRTDQDQLGSVAPVIIPNITV</sequence>
<accession>A0AAF0T230</accession>
<name>A0AAF0T230_9EURY</name>
<dbReference type="EMBL" id="CP101873">
    <property type="protein sequence ID" value="WMT08790.1"/>
    <property type="molecule type" value="Genomic_DNA"/>
</dbReference>
<keyword evidence="3" id="KW-1185">Reference proteome</keyword>
<dbReference type="GeneID" id="84213067"/>
<dbReference type="AlphaFoldDB" id="A0AAF0T230"/>
<protein>
    <submittedName>
        <fullName evidence="2">Uncharacterized protein</fullName>
    </submittedName>
</protein>
<proteinExistence type="predicted"/>
<gene>
    <name evidence="2" type="ORF">NP511_03960</name>
</gene>
<organism evidence="2 3">
    <name type="scientific">Natrinema thermotolerans</name>
    <dbReference type="NCBI Taxonomy" id="121872"/>
    <lineage>
        <taxon>Archaea</taxon>
        <taxon>Methanobacteriati</taxon>
        <taxon>Methanobacteriota</taxon>
        <taxon>Stenosarchaea group</taxon>
        <taxon>Halobacteria</taxon>
        <taxon>Halobacteriales</taxon>
        <taxon>Natrialbaceae</taxon>
        <taxon>Natrinema</taxon>
    </lineage>
</organism>
<reference evidence="2 3" key="1">
    <citation type="submission" date="2022-07" db="EMBL/GenBank/DDBJ databases">
        <title>Two temperate virus in Haloterrigena jeotgali A29.</title>
        <authorList>
            <person name="Deng X."/>
        </authorList>
    </citation>
    <scope>NUCLEOTIDE SEQUENCE [LARGE SCALE GENOMIC DNA]</scope>
    <source>
        <strain evidence="2 3">A29</strain>
    </source>
</reference>
<evidence type="ECO:0000256" key="1">
    <source>
        <dbReference type="SAM" id="MobiDB-lite"/>
    </source>
</evidence>
<dbReference type="RefSeq" id="WP_233274300.1">
    <property type="nucleotide sequence ID" value="NZ_CP101873.1"/>
</dbReference>
<evidence type="ECO:0000313" key="3">
    <source>
        <dbReference type="Proteomes" id="UP001224926"/>
    </source>
</evidence>
<evidence type="ECO:0000313" key="2">
    <source>
        <dbReference type="EMBL" id="WMT08790.1"/>
    </source>
</evidence>